<evidence type="ECO:0000256" key="1">
    <source>
        <dbReference type="ARBA" id="ARBA00001913"/>
    </source>
</evidence>
<dbReference type="GO" id="GO:0005737">
    <property type="term" value="C:cytoplasm"/>
    <property type="evidence" value="ECO:0007669"/>
    <property type="project" value="TreeGrafter"/>
</dbReference>
<evidence type="ECO:0000259" key="8">
    <source>
        <dbReference type="Pfam" id="PF00884"/>
    </source>
</evidence>
<keyword evidence="6" id="KW-0106">Calcium</keyword>
<dbReference type="eggNOG" id="COG3119">
    <property type="taxonomic scope" value="Bacteria"/>
</dbReference>
<keyword evidence="3" id="KW-0479">Metal-binding</keyword>
<reference evidence="9 10" key="1">
    <citation type="journal article" date="2009" name="Stand. Genomic Sci.">
        <title>Complete genome sequence of Pedobacter heparinus type strain (HIM 762-3).</title>
        <authorList>
            <person name="Han C."/>
            <person name="Spring S."/>
            <person name="Lapidus A."/>
            <person name="Del Rio T.G."/>
            <person name="Tice H."/>
            <person name="Copeland A."/>
            <person name="Cheng J.F."/>
            <person name="Lucas S."/>
            <person name="Chen F."/>
            <person name="Nolan M."/>
            <person name="Bruce D."/>
            <person name="Goodwin L."/>
            <person name="Pitluck S."/>
            <person name="Ivanova N."/>
            <person name="Mavromatis K."/>
            <person name="Mikhailova N."/>
            <person name="Pati A."/>
            <person name="Chen A."/>
            <person name="Palaniappan K."/>
            <person name="Land M."/>
            <person name="Hauser L."/>
            <person name="Chang Y.J."/>
            <person name="Jeffries C.C."/>
            <person name="Saunders E."/>
            <person name="Chertkov O."/>
            <person name="Brettin T."/>
            <person name="Goker M."/>
            <person name="Rohde M."/>
            <person name="Bristow J."/>
            <person name="Eisen J.A."/>
            <person name="Markowitz V."/>
            <person name="Hugenholtz P."/>
            <person name="Kyrpides N.C."/>
            <person name="Klenk H.P."/>
            <person name="Detter J.C."/>
        </authorList>
    </citation>
    <scope>NUCLEOTIDE SEQUENCE [LARGE SCALE GENOMIC DNA]</scope>
    <source>
        <strain evidence="10">ATCC 13125 / DSM 2366 / CIP 104194 / JCM 7457 / NBRC 12017 / NCIMB 9290 / NRRL B-14731 / HIM 762-3</strain>
    </source>
</reference>
<name>C6XY33_PEDHD</name>
<evidence type="ECO:0000256" key="2">
    <source>
        <dbReference type="ARBA" id="ARBA00008779"/>
    </source>
</evidence>
<keyword evidence="5" id="KW-0378">Hydrolase</keyword>
<dbReference type="HOGENOM" id="CLU_006332_9_0_10"/>
<dbReference type="Proteomes" id="UP000000852">
    <property type="component" value="Chromosome"/>
</dbReference>
<dbReference type="STRING" id="485917.Phep_2247"/>
<dbReference type="AlphaFoldDB" id="C6XY33"/>
<dbReference type="Pfam" id="PF00884">
    <property type="entry name" value="Sulfatase"/>
    <property type="match status" value="1"/>
</dbReference>
<evidence type="ECO:0000256" key="7">
    <source>
        <dbReference type="SAM" id="SignalP"/>
    </source>
</evidence>
<evidence type="ECO:0000256" key="5">
    <source>
        <dbReference type="ARBA" id="ARBA00022801"/>
    </source>
</evidence>
<evidence type="ECO:0000256" key="4">
    <source>
        <dbReference type="ARBA" id="ARBA00022729"/>
    </source>
</evidence>
<keyword evidence="4 7" id="KW-0732">Signal</keyword>
<dbReference type="InterPro" id="IPR035874">
    <property type="entry name" value="IDS"/>
</dbReference>
<comment type="similarity">
    <text evidence="2">Belongs to the sulfatase family.</text>
</comment>
<keyword evidence="10" id="KW-1185">Reference proteome</keyword>
<feature type="domain" description="Sulfatase N-terminal" evidence="8">
    <location>
        <begin position="32"/>
        <end position="395"/>
    </location>
</feature>
<comment type="cofactor">
    <cofactor evidence="1">
        <name>Ca(2+)</name>
        <dbReference type="ChEBI" id="CHEBI:29108"/>
    </cofactor>
</comment>
<dbReference type="SUPFAM" id="SSF53649">
    <property type="entry name" value="Alkaline phosphatase-like"/>
    <property type="match status" value="1"/>
</dbReference>
<accession>C6XY33</accession>
<evidence type="ECO:0000256" key="6">
    <source>
        <dbReference type="ARBA" id="ARBA00022837"/>
    </source>
</evidence>
<proteinExistence type="inferred from homology"/>
<dbReference type="Gene3D" id="3.40.720.10">
    <property type="entry name" value="Alkaline Phosphatase, subunit A"/>
    <property type="match status" value="1"/>
</dbReference>
<dbReference type="CDD" id="cd16030">
    <property type="entry name" value="iduronate-2-sulfatase"/>
    <property type="match status" value="1"/>
</dbReference>
<dbReference type="InterPro" id="IPR017850">
    <property type="entry name" value="Alkaline_phosphatase_core_sf"/>
</dbReference>
<evidence type="ECO:0000256" key="3">
    <source>
        <dbReference type="ARBA" id="ARBA00022723"/>
    </source>
</evidence>
<dbReference type="OrthoDB" id="9789742at2"/>
<dbReference type="GO" id="GO:0004423">
    <property type="term" value="F:iduronate-2-sulfatase activity"/>
    <property type="evidence" value="ECO:0007669"/>
    <property type="project" value="InterPro"/>
</dbReference>
<organism evidence="9 10">
    <name type="scientific">Pedobacter heparinus (strain ATCC 13125 / DSM 2366 / CIP 104194 / JCM 7457 / NBRC 12017 / NCIMB 9290 / NRRL B-14731 / HIM 762-3)</name>
    <dbReference type="NCBI Taxonomy" id="485917"/>
    <lineage>
        <taxon>Bacteria</taxon>
        <taxon>Pseudomonadati</taxon>
        <taxon>Bacteroidota</taxon>
        <taxon>Sphingobacteriia</taxon>
        <taxon>Sphingobacteriales</taxon>
        <taxon>Sphingobacteriaceae</taxon>
        <taxon>Pedobacter</taxon>
    </lineage>
</organism>
<dbReference type="RefSeq" id="WP_015808064.1">
    <property type="nucleotide sequence ID" value="NC_013061.1"/>
</dbReference>
<dbReference type="GO" id="GO:0046872">
    <property type="term" value="F:metal ion binding"/>
    <property type="evidence" value="ECO:0007669"/>
    <property type="project" value="UniProtKB-KW"/>
</dbReference>
<dbReference type="EMBL" id="CP001681">
    <property type="protein sequence ID" value="ACU04451.1"/>
    <property type="molecule type" value="Genomic_DNA"/>
</dbReference>
<evidence type="ECO:0000313" key="9">
    <source>
        <dbReference type="EMBL" id="ACU04451.1"/>
    </source>
</evidence>
<evidence type="ECO:0000313" key="10">
    <source>
        <dbReference type="Proteomes" id="UP000000852"/>
    </source>
</evidence>
<dbReference type="PANTHER" id="PTHR45953">
    <property type="entry name" value="IDURONATE 2-SULFATASE"/>
    <property type="match status" value="1"/>
</dbReference>
<dbReference type="PANTHER" id="PTHR45953:SF1">
    <property type="entry name" value="IDURONATE 2-SULFATASE"/>
    <property type="match status" value="1"/>
</dbReference>
<dbReference type="KEGG" id="phe:Phep_2247"/>
<feature type="chain" id="PRO_5002974284" evidence="7">
    <location>
        <begin position="22"/>
        <end position="493"/>
    </location>
</feature>
<protein>
    <submittedName>
        <fullName evidence="9">Sulfatase</fullName>
    </submittedName>
</protein>
<feature type="signal peptide" evidence="7">
    <location>
        <begin position="1"/>
        <end position="21"/>
    </location>
</feature>
<sequence>MKRATVLFFTLSVLILFSSHKYVPAPTAKPYNVLFIFVDDLRPDLGCYGNRIIKSPHIDALAAQSVLFKQQFVTVPTCGASRASILTGLRPRSVNDLSNEAFELKPKSQNIPESFIALLRQQGYYTVGIGKISHSPDGYVYKYLEPKSSQMELERSWDEMLFNAGKWKTGWNAFFGYADGNNRNELKGEVKPYEHAPVSDSNYPDGLTAEMAVSKLKELSTKEKPFFLGVGLFKPHLPFTAPQKYWDLYQEADISLTPSPDIPVDVNPVSLQESGEFNGYKKGEERASLAKPVSDAYARKLRHAYYAAVSYSDAQIGKILDELKRSGKDKNTIVVLWGDHGWHLGDDRVWGKHTLSEWALHSPLIIKVPGLPQAINNNVVSAVDVYPTLMELCGIKKPAHIDGTSLVPALKNPLASSAGGIAYSYFKKGISLRTDRYRLTKYFRAAMPAIELYDHQTDPYENKNIAAQQPELVKQLMVLLEKGNTGLYNKPVN</sequence>
<dbReference type="InterPro" id="IPR000917">
    <property type="entry name" value="Sulfatase_N"/>
</dbReference>
<gene>
    <name evidence="9" type="ordered locus">Phep_2247</name>
</gene>